<dbReference type="SUPFAM" id="SSF50044">
    <property type="entry name" value="SH3-domain"/>
    <property type="match status" value="1"/>
</dbReference>
<proteinExistence type="inferred from homology"/>
<dbReference type="CDD" id="cd11808">
    <property type="entry name" value="SH3_Alpha_Spectrin"/>
    <property type="match status" value="1"/>
</dbReference>
<comment type="caution">
    <text evidence="30">The sequence shown here is derived from an EMBL/GenBank/DDBJ whole genome shotgun (WGS) entry which is preliminary data.</text>
</comment>
<dbReference type="InterPro" id="IPR018247">
    <property type="entry name" value="EF_Hand_1_Ca_BS"/>
</dbReference>
<dbReference type="FunFam" id="1.20.58.60:FF:000017">
    <property type="entry name" value="Spectrin alpha chain, non-erythrocytic 1"/>
    <property type="match status" value="2"/>
</dbReference>
<keyword evidence="7 26" id="KW-0728">SH3 domain</keyword>
<dbReference type="SUPFAM" id="SSF46966">
    <property type="entry name" value="Spectrin repeat"/>
    <property type="match status" value="17"/>
</dbReference>
<keyword evidence="9" id="KW-0963">Cytoplasm</keyword>
<keyword evidence="19" id="KW-0206">Cytoskeleton</keyword>
<dbReference type="InterPro" id="IPR023170">
    <property type="entry name" value="HhH_base_excis_C"/>
</dbReference>
<dbReference type="GO" id="GO:0005938">
    <property type="term" value="C:cell cortex"/>
    <property type="evidence" value="ECO:0007669"/>
    <property type="project" value="UniProtKB-SubCell"/>
</dbReference>
<dbReference type="Pfam" id="PF00435">
    <property type="entry name" value="Spectrin"/>
    <property type="match status" value="20"/>
</dbReference>
<evidence type="ECO:0000256" key="4">
    <source>
        <dbReference type="ARBA" id="ARBA00006826"/>
    </source>
</evidence>
<dbReference type="SUPFAM" id="SSF55945">
    <property type="entry name" value="TATA-box binding protein-like"/>
    <property type="match status" value="1"/>
</dbReference>
<keyword evidence="11" id="KW-0479">Metal-binding</keyword>
<keyword evidence="12" id="KW-0677">Repeat</keyword>
<evidence type="ECO:0000313" key="31">
    <source>
        <dbReference type="Proteomes" id="UP000054632"/>
    </source>
</evidence>
<evidence type="ECO:0000313" key="30">
    <source>
        <dbReference type="EMBL" id="KRY71429.1"/>
    </source>
</evidence>
<dbReference type="PROSITE" id="PS50002">
    <property type="entry name" value="SH3"/>
    <property type="match status" value="1"/>
</dbReference>
<dbReference type="FunFam" id="1.20.58.60:FF:000020">
    <property type="entry name" value="Spectrin alpha chain, non-erythrocytic 1"/>
    <property type="match status" value="4"/>
</dbReference>
<dbReference type="FunFam" id="1.10.1670.10:FF:000005">
    <property type="entry name" value="N-glycosylase/DNA lyase OGG1"/>
    <property type="match status" value="1"/>
</dbReference>
<evidence type="ECO:0000256" key="19">
    <source>
        <dbReference type="ARBA" id="ARBA00023212"/>
    </source>
</evidence>
<feature type="coiled-coil region" evidence="27">
    <location>
        <begin position="1255"/>
        <end position="1296"/>
    </location>
</feature>
<dbReference type="InterPro" id="IPR002048">
    <property type="entry name" value="EF_hand_dom"/>
</dbReference>
<keyword evidence="23" id="KW-0326">Glycosidase</keyword>
<evidence type="ECO:0000256" key="1">
    <source>
        <dbReference type="ARBA" id="ARBA00004123"/>
    </source>
</evidence>
<evidence type="ECO:0000256" key="3">
    <source>
        <dbReference type="ARBA" id="ARBA00004544"/>
    </source>
</evidence>
<dbReference type="Gene3D" id="1.20.58.60">
    <property type="match status" value="18"/>
</dbReference>
<dbReference type="PROSITE" id="PS00018">
    <property type="entry name" value="EF_HAND_1"/>
    <property type="match status" value="1"/>
</dbReference>
<evidence type="ECO:0000259" key="29">
    <source>
        <dbReference type="PROSITE" id="PS50222"/>
    </source>
</evidence>
<protein>
    <recommendedName>
        <fullName evidence="25">N-glycosylase/DNA lyase</fullName>
        <ecNumber evidence="6">4.2.99.18</ecNumber>
    </recommendedName>
</protein>
<dbReference type="CDD" id="cd00176">
    <property type="entry name" value="SPEC"/>
    <property type="match status" value="13"/>
</dbReference>
<evidence type="ECO:0000259" key="28">
    <source>
        <dbReference type="PROSITE" id="PS50002"/>
    </source>
</evidence>
<dbReference type="GO" id="GO:0016328">
    <property type="term" value="C:lateral plasma membrane"/>
    <property type="evidence" value="ECO:0007669"/>
    <property type="project" value="UniProtKB-ARBA"/>
</dbReference>
<dbReference type="PRINTS" id="PR01887">
    <property type="entry name" value="SPECTRNALPHA"/>
</dbReference>
<evidence type="ECO:0000256" key="20">
    <source>
        <dbReference type="ARBA" id="ARBA00023239"/>
    </source>
</evidence>
<dbReference type="FunFam" id="1.20.58.60:FF:000006">
    <property type="entry name" value="Spectrin alpha chain, non-erythrocytic 1"/>
    <property type="match status" value="2"/>
</dbReference>
<dbReference type="GO" id="GO:0003684">
    <property type="term" value="F:damaged DNA binding"/>
    <property type="evidence" value="ECO:0007669"/>
    <property type="project" value="InterPro"/>
</dbReference>
<comment type="similarity">
    <text evidence="4">Belongs to the spectrin family.</text>
</comment>
<evidence type="ECO:0000256" key="9">
    <source>
        <dbReference type="ARBA" id="ARBA00022490"/>
    </source>
</evidence>
<feature type="domain" description="EF-hand" evidence="29">
    <location>
        <begin position="2302"/>
        <end position="2337"/>
    </location>
</feature>
<organism evidence="30 31">
    <name type="scientific">Trichinella pseudospiralis</name>
    <name type="common">Parasitic roundworm</name>
    <dbReference type="NCBI Taxonomy" id="6337"/>
    <lineage>
        <taxon>Eukaryota</taxon>
        <taxon>Metazoa</taxon>
        <taxon>Ecdysozoa</taxon>
        <taxon>Nematoda</taxon>
        <taxon>Enoplea</taxon>
        <taxon>Dorylaimia</taxon>
        <taxon>Trichinellida</taxon>
        <taxon>Trichinellidae</taxon>
        <taxon>Trichinella</taxon>
    </lineage>
</organism>
<dbReference type="InterPro" id="IPR012904">
    <property type="entry name" value="OGG_N"/>
</dbReference>
<sequence>MINYISQFIDLKFKTFAFDYGRFRIHSFVFKMDDHTPPEPVLEVPPPQEIKILETASDIQQRRSEVLGHYRAFKEMAQNKRDRLEEARQFQYFKRDADELQLWILEKLQTAQEESYRDPTNLQAKIQKHQAFEAEVQAHSNAILQLDKTGNDMILHGHFAHANIKERLDELHALWEQLLQKLAEKGIRLQQALKLLLFTRQCDEVMYWILDKEAFVTTEEFGQDLEHVEVLQKKFDDFLKELANQQYRIAEVNLSAEQLINEGHPDVETIKNKRDELLAAWKHLNDLSVTRKERLFGAHEVQRFNRDIDETIAWILEKDSGLSIDDFGRDLTTVQALQRKHEGTERDLAALDGKVQSLAIEAERLKSLHPDRVESIESKKLDALTNWEELKRKAAERKAGLERSFLLHRFFADYRDLTSWIADMKALIMADELAKDVAGAEALLERHQEQRGEIDAREDSFRTTEEAGRRLLAEDIAQKNEVAEKIKSLAADKEALLALLEERRILYEQCMDLQLFYRDTDQAETWMTKQEAFLANEDLGESLDSVEALIKKHEDFEKSLAAQEEKIKAFDEFATKLIEGQHYAADDVALRRQALLQRRAGLLERAARRRTMLEDAYRLQQFERDCDEMMSWINEKLKTARDENYLDPTNIQGKIQKHANFEQELHANKSRLDDIHRRGSELVSSGHYAADDVSKRLDEVQNSWNDLVVATEQKGAKLKEAGGQQQFNRNVEDIEMWLAEVEAQLMSEDYGKDLISVQNLQKKHSLLECDVNAHAERIEGVGQQAAQFEAAGHFDIGNIRSKEQKLIGRYNALQEPMSRRKAKLAESLRGHQLFRDIEDEFSWIREKEQIADSSNRGRDLIGVQNLIKKHNALMAEIANHEVQINKVVNAGEEIVKEDHFLASEIKAKLTALQDSWKMLKEKANKRSQDLEDSYMAHQYLADANEAESWMSEKEAIVGSADYGKDEDSAEALLKKHSALMSDLEAFYSTIEHLREQVKHCKTDTTIIGSLGRECVVALYDYSEKSPREVSMKKGDVLTLLNSSNKDWWKVEVNDRQGFVPVAYLKKMEPGLSSSQQQLLQSSSIAAKQSQIENLYQHLLDLGNQRRKKLEEACKGYQLLREANELAEWIRSKEQLATSHEIGQDLEEVEVLQKKFDEFQADLRAHEVRLAEMNKISTALAAIGQTEAAVKIRHQIDNLNERWQALQEVTTQRAQQLGSAHEVQRFHRDVDEAKDWMKEKDDALDSEDFGRDLRSVQALQRKHEGLERDLAALGDKIRQLDETANRLRQTHPEAAEQIYDLQLQLNDRWSALTSKANNRKEKLLDSYDYQRFLSDCRDLQRWNNNMMVLVNSDELANDVTGAEALLERHSEYRTEMDARAGMFQKFDQFGNDLLSMHHYASADVVEQMHKIAEARENLEKAWMARRMKLDQCLELQLFYRDCEQAENWMSSREAFLNQEQVSPDNVESLIKKHEDFDKAINSQQEKIAALQSFANQLVNRGHYAEEDIIRKRDQVLDRWAKLKQALIEKRSKLGESQTLQQFSRDADEIENWIAEKLQVALEESYRDPTNIQSKHQKQQAFEAELGANSDRIQTIMYAGQNLIDSNKCAGSESVVSQRLTALNDQWELLVKKTTEKSYRLKEANKQQSFIAAVKDLEFWLGEIETLLASDDFGKDLASVQNLLKKHQLIEADIAAHAERVREMNTEASSLLENDQFDPVTIEERQKSINDRYKRVNELAEERKRKLNEALTLHQFFRDIDDEESWIKEKRLLVSSDDFGRDLTGVQNLKKKHKRLENEFISHQPNIDSVISKGEQLIASGQMGGDEIRDRVDNLRESWLGLRDIAFGRVKKLNESEEFQLFIAKVEEEEAWITEKQQVLSVEDFGDTMAAVQSLIKKHGAFEVDLGVHKQRIGDIVQHGQLLVEAGNHHSQTIQARLQQLQSRLASLVDLAARRLQNLLDNSAHLLFVWKCDVVESWIGEKEAAVRSDDYGRDLSSVQILLTKQEAFDAGLNAFEHEGIQRITELKDQLVAAQHRQAQAILDRHANVIGRWQRLLNNSAARRQKLLQTQEQFRQIEELYLTFAKKASAFNSWFENAEEDLTDPVRCNSLDEIKALREAHKTFHASLGSAENDYLQLQDLDARIKSFNVGPNPYTWFTMDALDETWKNLQKIIKEREAELIKEHRRQEENDRLRREFAKQANTFHAWLTDTRTQMMETMGTLEEQLDILKRKAVEVRAQRGHLKEIEELGALLEEHLILDNRYTEHSTVGLAQAWDQLDQLAMRMQHNLEQQIQARNQSGVSEEALREFSMMFKHFDKEKTGRLDHQQFKSCLRALGYDLPVLEEGQPDPEFQRILDVVDPNRDGYVTLQEYMAFMISRETENIQTSEEIESAFRALSKDYRPYVTAEELYANLTAEQADYCIKRMKGYVEPLSGRSVPGALDYEQFFAFSSTEAQLRLCCVFIPLMDCTWVKIKCSIQEVNLISLNCGQSFRWTVDKDGIWTGVVHHQVLRVRRGDGCIWLQRIGRFSRCQIGKKDCLRDYFQLGTPIADMHSNWCALDPRFAEAHRRHPGVRVLRQDPFECLIAFICSSNNNIPRITSMINRLCERFGERIVVGRHSYYDFPTAEALSAMHAEGSLRRLGFGYRARFVVEASRIIQDRGRDWLQSLRHCSYEVASGQLQRLPGVGQKVADCVCLMALDKTDAVPVDTHVWRLTRDHYLTSLDDRQHLTPALYKQIGDFYRRRFGKYAGWAQTVLFCDYFFIPLHRRRKTDEVFLSLLRKRVFENTFYSNKSQTNK</sequence>
<dbReference type="Gene3D" id="1.20.5.170">
    <property type="match status" value="1"/>
</dbReference>
<dbReference type="GO" id="GO:0006284">
    <property type="term" value="P:base-excision repair"/>
    <property type="evidence" value="ECO:0007669"/>
    <property type="project" value="InterPro"/>
</dbReference>
<dbReference type="InterPro" id="IPR036028">
    <property type="entry name" value="SH3-like_dom_sf"/>
</dbReference>
<evidence type="ECO:0000256" key="26">
    <source>
        <dbReference type="PROSITE-ProRule" id="PRU00192"/>
    </source>
</evidence>
<evidence type="ECO:0000256" key="11">
    <source>
        <dbReference type="ARBA" id="ARBA00022723"/>
    </source>
</evidence>
<dbReference type="InterPro" id="IPR011257">
    <property type="entry name" value="DNA_glycosylase"/>
</dbReference>
<dbReference type="SMART" id="SM00326">
    <property type="entry name" value="SH3"/>
    <property type="match status" value="1"/>
</dbReference>
<dbReference type="Pfam" id="PF13499">
    <property type="entry name" value="EF-hand_7"/>
    <property type="match status" value="1"/>
</dbReference>
<evidence type="ECO:0000256" key="15">
    <source>
        <dbReference type="ARBA" id="ARBA00022837"/>
    </source>
</evidence>
<dbReference type="EC" id="4.2.99.18" evidence="6"/>
<evidence type="ECO:0000256" key="17">
    <source>
        <dbReference type="ARBA" id="ARBA00023203"/>
    </source>
</evidence>
<dbReference type="SUPFAM" id="SSF47473">
    <property type="entry name" value="EF-hand"/>
    <property type="match status" value="1"/>
</dbReference>
<evidence type="ECO:0000256" key="7">
    <source>
        <dbReference type="ARBA" id="ARBA00022443"/>
    </source>
</evidence>
<dbReference type="FunFam" id="1.20.58.60:FF:000035">
    <property type="entry name" value="Spectrin alpha chain, non-erythrocytic 1"/>
    <property type="match status" value="1"/>
</dbReference>
<dbReference type="GO" id="GO:0051693">
    <property type="term" value="P:actin filament capping"/>
    <property type="evidence" value="ECO:0007669"/>
    <property type="project" value="UniProtKB-KW"/>
</dbReference>
<dbReference type="Gene3D" id="3.30.310.40">
    <property type="match status" value="1"/>
</dbReference>
<evidence type="ECO:0000256" key="10">
    <source>
        <dbReference type="ARBA" id="ARBA00022553"/>
    </source>
</evidence>
<dbReference type="Proteomes" id="UP000054632">
    <property type="component" value="Unassembled WGS sequence"/>
</dbReference>
<keyword evidence="16" id="KW-0112">Calmodulin-binding</keyword>
<keyword evidence="14" id="KW-0378">Hydrolase</keyword>
<dbReference type="InterPro" id="IPR014837">
    <property type="entry name" value="EF-hand_Ca_insen"/>
</dbReference>
<reference evidence="30 31" key="1">
    <citation type="submission" date="2015-01" db="EMBL/GenBank/DDBJ databases">
        <title>Evolution of Trichinella species and genotypes.</title>
        <authorList>
            <person name="Korhonen P.K."/>
            <person name="Edoardo P."/>
            <person name="Giuseppe L.R."/>
            <person name="Gasser R.B."/>
        </authorList>
    </citation>
    <scope>NUCLEOTIDE SEQUENCE [LARGE SCALE GENOMIC DNA]</scope>
    <source>
        <strain evidence="30">ISS13</strain>
    </source>
</reference>
<keyword evidence="18" id="KW-0234">DNA repair</keyword>
<dbReference type="FunFam" id="1.20.58.60:FF:000078">
    <property type="entry name" value="Spectrin alpha chain, non-erythrocytic 1"/>
    <property type="match status" value="1"/>
</dbReference>
<keyword evidence="27" id="KW-0175">Coiled coil</keyword>
<dbReference type="Gene3D" id="1.10.1670.10">
    <property type="entry name" value="Helix-hairpin-Helix base-excision DNA repair enzymes (C-terminal)"/>
    <property type="match status" value="1"/>
</dbReference>
<dbReference type="GO" id="GO:0008017">
    <property type="term" value="F:microtubule binding"/>
    <property type="evidence" value="ECO:0007669"/>
    <property type="project" value="UniProtKB-ARBA"/>
</dbReference>
<dbReference type="GO" id="GO:0008534">
    <property type="term" value="F:oxidized purine nucleobase lesion DNA N-glycosylase activity"/>
    <property type="evidence" value="ECO:0007669"/>
    <property type="project" value="InterPro"/>
</dbReference>
<keyword evidence="8" id="KW-0117">Actin capping</keyword>
<dbReference type="SMART" id="SM00150">
    <property type="entry name" value="SPEC"/>
    <property type="match status" value="20"/>
</dbReference>
<dbReference type="InterPro" id="IPR003265">
    <property type="entry name" value="HhH-GPD_domain"/>
</dbReference>
<evidence type="ECO:0000256" key="2">
    <source>
        <dbReference type="ARBA" id="ARBA00004245"/>
    </source>
</evidence>
<dbReference type="SMART" id="SM00478">
    <property type="entry name" value="ENDO3c"/>
    <property type="match status" value="1"/>
</dbReference>
<evidence type="ECO:0000256" key="12">
    <source>
        <dbReference type="ARBA" id="ARBA00022737"/>
    </source>
</evidence>
<dbReference type="FunFam" id="1.20.58.60:FF:000013">
    <property type="entry name" value="Spectrin alpha chain, non-erythrocytic 1"/>
    <property type="match status" value="2"/>
</dbReference>
<evidence type="ECO:0000256" key="25">
    <source>
        <dbReference type="ARBA" id="ARBA00073127"/>
    </source>
</evidence>
<keyword evidence="15" id="KW-0106">Calcium</keyword>
<keyword evidence="22" id="KW-0511">Multifunctional enzyme</keyword>
<comment type="catalytic activity">
    <reaction evidence="24">
        <text>2'-deoxyribonucleotide-(2'-deoxyribose 5'-phosphate)-2'-deoxyribonucleotide-DNA = a 3'-end 2'-deoxyribonucleotide-(2,3-dehydro-2,3-deoxyribose 5'-phosphate)-DNA + a 5'-end 5'-phospho-2'-deoxyribonucleoside-DNA + H(+)</text>
        <dbReference type="Rhea" id="RHEA:66592"/>
        <dbReference type="Rhea" id="RHEA-COMP:13180"/>
        <dbReference type="Rhea" id="RHEA-COMP:16897"/>
        <dbReference type="Rhea" id="RHEA-COMP:17067"/>
        <dbReference type="ChEBI" id="CHEBI:15378"/>
        <dbReference type="ChEBI" id="CHEBI:136412"/>
        <dbReference type="ChEBI" id="CHEBI:157695"/>
        <dbReference type="ChEBI" id="CHEBI:167181"/>
        <dbReference type="EC" id="4.2.99.18"/>
    </reaction>
</comment>
<evidence type="ECO:0000256" key="23">
    <source>
        <dbReference type="ARBA" id="ARBA00023295"/>
    </source>
</evidence>
<dbReference type="GO" id="GO:0042062">
    <property type="term" value="P:long-term strengthening of neuromuscular junction"/>
    <property type="evidence" value="ECO:0007669"/>
    <property type="project" value="UniProtKB-ARBA"/>
</dbReference>
<evidence type="ECO:0000256" key="24">
    <source>
        <dbReference type="ARBA" id="ARBA00044632"/>
    </source>
</evidence>
<evidence type="ECO:0000256" key="13">
    <source>
        <dbReference type="ARBA" id="ARBA00022763"/>
    </source>
</evidence>
<dbReference type="PANTHER" id="PTHR11915">
    <property type="entry name" value="SPECTRIN/FILAMIN RELATED CYTOSKELETAL PROTEIN"/>
    <property type="match status" value="1"/>
</dbReference>
<dbReference type="InterPro" id="IPR001452">
    <property type="entry name" value="SH3_domain"/>
</dbReference>
<dbReference type="CDD" id="cd00056">
    <property type="entry name" value="ENDO3c"/>
    <property type="match status" value="1"/>
</dbReference>
<keyword evidence="10" id="KW-0597">Phosphoprotein</keyword>
<gene>
    <name evidence="30" type="primary">alpha-Spec</name>
    <name evidence="30" type="ORF">T4A_6141</name>
</gene>
<evidence type="ECO:0000256" key="18">
    <source>
        <dbReference type="ARBA" id="ARBA00023204"/>
    </source>
</evidence>
<dbReference type="SMART" id="SM01184">
    <property type="entry name" value="efhand_Ca_insen"/>
    <property type="match status" value="1"/>
</dbReference>
<dbReference type="FunFam" id="2.30.30.40:FF:000154">
    <property type="entry name" value="Alpha spectrin, isoform C"/>
    <property type="match status" value="1"/>
</dbReference>
<evidence type="ECO:0000256" key="14">
    <source>
        <dbReference type="ARBA" id="ARBA00022801"/>
    </source>
</evidence>
<dbReference type="FunFam" id="1.10.238.10:FF:000020">
    <property type="entry name" value="spectrin alpha chain, non-erythrocytic 1"/>
    <property type="match status" value="1"/>
</dbReference>
<dbReference type="FunFam" id="1.20.58.60:FF:000258">
    <property type="entry name" value="Spectrin alpha chain"/>
    <property type="match status" value="1"/>
</dbReference>
<dbReference type="FunFam" id="1.20.58.60:FF:000007">
    <property type="entry name" value="Spectrin alpha chain non-erythrocytic 1"/>
    <property type="match status" value="2"/>
</dbReference>
<dbReference type="Pfam" id="PF07934">
    <property type="entry name" value="OGG_N"/>
    <property type="match status" value="1"/>
</dbReference>
<dbReference type="Pfam" id="PF08726">
    <property type="entry name" value="EFhand_Ca_insen"/>
    <property type="match status" value="1"/>
</dbReference>
<dbReference type="SUPFAM" id="SSF48150">
    <property type="entry name" value="DNA-glycosylase"/>
    <property type="match status" value="1"/>
</dbReference>
<dbReference type="GO" id="GO:0140078">
    <property type="term" value="F:class I DNA-(apurinic or apyrimidinic site) endonuclease activity"/>
    <property type="evidence" value="ECO:0007669"/>
    <property type="project" value="UniProtKB-EC"/>
</dbReference>
<dbReference type="Gene3D" id="1.10.238.10">
    <property type="entry name" value="EF-hand"/>
    <property type="match status" value="2"/>
</dbReference>
<feature type="coiled-coil region" evidence="27">
    <location>
        <begin position="2210"/>
        <end position="2237"/>
    </location>
</feature>
<dbReference type="GO" id="GO:0007026">
    <property type="term" value="P:negative regulation of microtubule depolymerization"/>
    <property type="evidence" value="ECO:0007669"/>
    <property type="project" value="UniProtKB-ARBA"/>
</dbReference>
<dbReference type="GO" id="GO:0003779">
    <property type="term" value="F:actin binding"/>
    <property type="evidence" value="ECO:0007669"/>
    <property type="project" value="UniProtKB-KW"/>
</dbReference>
<evidence type="ECO:0000256" key="16">
    <source>
        <dbReference type="ARBA" id="ARBA00022860"/>
    </source>
</evidence>
<evidence type="ECO:0000256" key="27">
    <source>
        <dbReference type="SAM" id="Coils"/>
    </source>
</evidence>
<name>A0A0V1EC72_TRIPS</name>
<dbReference type="GO" id="GO:0006289">
    <property type="term" value="P:nucleotide-excision repair"/>
    <property type="evidence" value="ECO:0007669"/>
    <property type="project" value="InterPro"/>
</dbReference>
<dbReference type="CDD" id="cd00051">
    <property type="entry name" value="EFh"/>
    <property type="match status" value="1"/>
</dbReference>
<accession>A0A0V1EC72</accession>
<evidence type="ECO:0000256" key="21">
    <source>
        <dbReference type="ARBA" id="ARBA00023242"/>
    </source>
</evidence>
<keyword evidence="13" id="KW-0227">DNA damage</keyword>
<dbReference type="Gene3D" id="1.10.340.30">
    <property type="entry name" value="Hypothetical protein, domain 2"/>
    <property type="match status" value="1"/>
</dbReference>
<dbReference type="InterPro" id="IPR035825">
    <property type="entry name" value="Alpha_Spectrin_SH3"/>
</dbReference>
<evidence type="ECO:0000256" key="22">
    <source>
        <dbReference type="ARBA" id="ARBA00023268"/>
    </source>
</evidence>
<dbReference type="Pfam" id="PF00730">
    <property type="entry name" value="HhH-GPD"/>
    <property type="match status" value="1"/>
</dbReference>
<keyword evidence="17" id="KW-0009">Actin-binding</keyword>
<comment type="subcellular location">
    <subcellularLocation>
        <location evidence="3">Cytoplasm</location>
        <location evidence="3">Cell cortex</location>
    </subcellularLocation>
    <subcellularLocation>
        <location evidence="2">Cytoplasm</location>
        <location evidence="2">Cytoskeleton</location>
    </subcellularLocation>
    <subcellularLocation>
        <location evidence="1">Nucleus</location>
    </subcellularLocation>
</comment>
<comment type="similarity">
    <text evidence="5">Belongs to the type-1 OGG1 family.</text>
</comment>
<dbReference type="GO" id="GO:0045169">
    <property type="term" value="C:fusome"/>
    <property type="evidence" value="ECO:0007669"/>
    <property type="project" value="UniProtKB-ARBA"/>
</dbReference>
<dbReference type="GO" id="GO:0005516">
    <property type="term" value="F:calmodulin binding"/>
    <property type="evidence" value="ECO:0007669"/>
    <property type="project" value="UniProtKB-KW"/>
</dbReference>
<dbReference type="GO" id="GO:0005634">
    <property type="term" value="C:nucleus"/>
    <property type="evidence" value="ECO:0007669"/>
    <property type="project" value="UniProtKB-SubCell"/>
</dbReference>
<dbReference type="SMART" id="SM00054">
    <property type="entry name" value="EFh"/>
    <property type="match status" value="2"/>
</dbReference>
<dbReference type="InterPro" id="IPR018159">
    <property type="entry name" value="Spectrin/alpha-actinin"/>
</dbReference>
<keyword evidence="21" id="KW-0539">Nucleus</keyword>
<dbReference type="Gene3D" id="2.30.30.40">
    <property type="entry name" value="SH3 Domains"/>
    <property type="match status" value="1"/>
</dbReference>
<keyword evidence="20" id="KW-0456">Lyase</keyword>
<evidence type="ECO:0000256" key="6">
    <source>
        <dbReference type="ARBA" id="ARBA00012720"/>
    </source>
</evidence>
<feature type="coiled-coil region" evidence="27">
    <location>
        <begin position="1692"/>
        <end position="1748"/>
    </location>
</feature>
<dbReference type="FunFam" id="1.20.58.60:FF:000043">
    <property type="entry name" value="Spectrin alpha chain, non-erythrocytic 1"/>
    <property type="match status" value="1"/>
</dbReference>
<dbReference type="PROSITE" id="PS50222">
    <property type="entry name" value="EF_HAND_2"/>
    <property type="match status" value="2"/>
</dbReference>
<dbReference type="GO" id="GO:0005856">
    <property type="term" value="C:cytoskeleton"/>
    <property type="evidence" value="ECO:0007669"/>
    <property type="project" value="UniProtKB-SubCell"/>
</dbReference>
<dbReference type="Pfam" id="PF00018">
    <property type="entry name" value="SH3_1"/>
    <property type="match status" value="1"/>
</dbReference>
<evidence type="ECO:0000256" key="5">
    <source>
        <dbReference type="ARBA" id="ARBA00010679"/>
    </source>
</evidence>
<feature type="domain" description="EF-hand" evidence="29">
    <location>
        <begin position="2345"/>
        <end position="2380"/>
    </location>
</feature>
<evidence type="ECO:0000256" key="8">
    <source>
        <dbReference type="ARBA" id="ARBA00022467"/>
    </source>
</evidence>
<dbReference type="EMBL" id="JYDR01000058">
    <property type="protein sequence ID" value="KRY71429.1"/>
    <property type="molecule type" value="Genomic_DNA"/>
</dbReference>
<feature type="domain" description="SH3" evidence="28">
    <location>
        <begin position="1010"/>
        <end position="1069"/>
    </location>
</feature>
<dbReference type="GO" id="GO:0005509">
    <property type="term" value="F:calcium ion binding"/>
    <property type="evidence" value="ECO:0007669"/>
    <property type="project" value="InterPro"/>
</dbReference>
<dbReference type="InterPro" id="IPR011992">
    <property type="entry name" value="EF-hand-dom_pair"/>
</dbReference>
<dbReference type="InterPro" id="IPR002017">
    <property type="entry name" value="Spectrin_repeat"/>
</dbReference>